<dbReference type="AlphaFoldDB" id="A0A316HWU7"/>
<organism evidence="1 2">
    <name type="scientific">Lentzea atacamensis</name>
    <dbReference type="NCBI Taxonomy" id="531938"/>
    <lineage>
        <taxon>Bacteria</taxon>
        <taxon>Bacillati</taxon>
        <taxon>Actinomycetota</taxon>
        <taxon>Actinomycetes</taxon>
        <taxon>Pseudonocardiales</taxon>
        <taxon>Pseudonocardiaceae</taxon>
        <taxon>Lentzea</taxon>
    </lineage>
</organism>
<dbReference type="SUPFAM" id="SSF69572">
    <property type="entry name" value="Activating enzymes of the ubiquitin-like proteins"/>
    <property type="match status" value="1"/>
</dbReference>
<sequence length="514" mass="54152">MLTDPRLRLVAGTELADNDEAVLAALDGVRVVLRVDGAPPSASAAVGLLIGLVARLFAHVHIDGDARAEVSGLTMSASELLERLRWLRPAAVTQPTVDKVIGIGLTGGRPVDLGIGGGAWTARVGREPQPVTQVHGVPLFGVQAAACLAVAELIKETLLPVGFRSRRLDRTLVWDLLSYRIDTATGRVDRQRRVPVEVALAGVGSVGTSVVSTLLAANTPFLSKVVLIDPEDFDDRNPFRYPALLDDITGAGKAQWARQRLADAGVEASAYRGTVAQWVADRPEPGFDGVLVASPDTLTGRRDVTDVLARTTLSVGVAGLAFHVSRHHLGDGLACPYCEYVNTGPLSTQAEVYAVHTGLEVARVLQLMQPGAVLAADDLARVHATGKISMASRAALLGHRLDDLIARAYAEVRVAPAGDAAQVLLAAPYVSALAGVLAAVEIYKINLGLPVVDRRLDLDLSGLPQGYVRRPSADATGRCLCASGFRQAAMRRLYRSMGGPGRVVLQSAPTGGAH</sequence>
<accession>A0A316HWU7</accession>
<dbReference type="GO" id="GO:0008641">
    <property type="term" value="F:ubiquitin-like modifier activating enzyme activity"/>
    <property type="evidence" value="ECO:0007669"/>
    <property type="project" value="InterPro"/>
</dbReference>
<protein>
    <submittedName>
        <fullName evidence="1">ThiF family protein</fullName>
    </submittedName>
</protein>
<dbReference type="Gene3D" id="3.40.50.720">
    <property type="entry name" value="NAD(P)-binding Rossmann-like Domain"/>
    <property type="match status" value="1"/>
</dbReference>
<proteinExistence type="predicted"/>
<dbReference type="InterPro" id="IPR035985">
    <property type="entry name" value="Ubiquitin-activating_enz"/>
</dbReference>
<dbReference type="RefSeq" id="WP_146231689.1">
    <property type="nucleotide sequence ID" value="NZ_QGHB01000008.1"/>
</dbReference>
<comment type="caution">
    <text evidence="1">The sequence shown here is derived from an EMBL/GenBank/DDBJ whole genome shotgun (WGS) entry which is preliminary data.</text>
</comment>
<dbReference type="Proteomes" id="UP000246005">
    <property type="component" value="Unassembled WGS sequence"/>
</dbReference>
<reference evidence="1 2" key="1">
    <citation type="submission" date="2018-05" db="EMBL/GenBank/DDBJ databases">
        <title>Genomic Encyclopedia of Type Strains, Phase IV (KMG-IV): sequencing the most valuable type-strain genomes for metagenomic binning, comparative biology and taxonomic classification.</title>
        <authorList>
            <person name="Goeker M."/>
        </authorList>
    </citation>
    <scope>NUCLEOTIDE SEQUENCE [LARGE SCALE GENOMIC DNA]</scope>
    <source>
        <strain evidence="1 2">DSM 45480</strain>
    </source>
</reference>
<evidence type="ECO:0000313" key="2">
    <source>
        <dbReference type="Proteomes" id="UP000246005"/>
    </source>
</evidence>
<evidence type="ECO:0000313" key="1">
    <source>
        <dbReference type="EMBL" id="PWK84593.1"/>
    </source>
</evidence>
<dbReference type="EMBL" id="QGHB01000008">
    <property type="protein sequence ID" value="PWK84593.1"/>
    <property type="molecule type" value="Genomic_DNA"/>
</dbReference>
<name>A0A316HWU7_9PSEU</name>
<gene>
    <name evidence="1" type="ORF">C8D88_108208</name>
</gene>